<dbReference type="Pfam" id="PF00005">
    <property type="entry name" value="ABC_tran"/>
    <property type="match status" value="1"/>
</dbReference>
<dbReference type="GO" id="GO:0016887">
    <property type="term" value="F:ATP hydrolysis activity"/>
    <property type="evidence" value="ECO:0007669"/>
    <property type="project" value="InterPro"/>
</dbReference>
<dbReference type="GO" id="GO:0140359">
    <property type="term" value="F:ABC-type transporter activity"/>
    <property type="evidence" value="ECO:0007669"/>
    <property type="project" value="InterPro"/>
</dbReference>
<dbReference type="AlphaFoldDB" id="A0A9K3KJ67"/>
<dbReference type="Proteomes" id="UP000693970">
    <property type="component" value="Unassembled WGS sequence"/>
</dbReference>
<gene>
    <name evidence="13" type="ORF">IV203_032236</name>
</gene>
<feature type="transmembrane region" description="Helical" evidence="10">
    <location>
        <begin position="271"/>
        <end position="289"/>
    </location>
</feature>
<evidence type="ECO:0000256" key="4">
    <source>
        <dbReference type="ARBA" id="ARBA00022741"/>
    </source>
</evidence>
<keyword evidence="6 10" id="KW-1133">Transmembrane helix</keyword>
<keyword evidence="5 13" id="KW-0067">ATP-binding</keyword>
<dbReference type="InterPro" id="IPR017871">
    <property type="entry name" value="ABC_transporter-like_CS"/>
</dbReference>
<feature type="domain" description="ABC transmembrane type-1" evidence="12">
    <location>
        <begin position="218"/>
        <end position="522"/>
    </location>
</feature>
<dbReference type="OrthoDB" id="6500128at2759"/>
<dbReference type="FunFam" id="1.20.1560.10:FF:000105">
    <property type="entry name" value="ABC transporter B family member 25"/>
    <property type="match status" value="1"/>
</dbReference>
<accession>A0A9K3KJ67</accession>
<feature type="transmembrane region" description="Helical" evidence="10">
    <location>
        <begin position="379"/>
        <end position="400"/>
    </location>
</feature>
<evidence type="ECO:0000256" key="7">
    <source>
        <dbReference type="ARBA" id="ARBA00023136"/>
    </source>
</evidence>
<feature type="transmembrane region" description="Helical" evidence="10">
    <location>
        <begin position="348"/>
        <end position="373"/>
    </location>
</feature>
<evidence type="ECO:0000256" key="2">
    <source>
        <dbReference type="ARBA" id="ARBA00022448"/>
    </source>
</evidence>
<dbReference type="PROSITE" id="PS50929">
    <property type="entry name" value="ABC_TM1F"/>
    <property type="match status" value="1"/>
</dbReference>
<evidence type="ECO:0000256" key="9">
    <source>
        <dbReference type="SAM" id="MobiDB-lite"/>
    </source>
</evidence>
<comment type="similarity">
    <text evidence="8">Belongs to the ABC transporter superfamily. ABCB family. Heavy Metal importer (TC 3.A.1.210) subfamily.</text>
</comment>
<sequence>MAATAATAFIYNMKGPFQQSLKVSPFHQRRGWTKFKFSFNVQQQQRQILVSFNSPGKSQSCRGSCFSTHSILPCWKDDNEFVGNNKIQRNNKYHIQSSIPSWPLSSSSTTFSYFSSTRSFASSTTTTTTNNHDNHWNNNSQPSSSLSKTKAAATTTTLDDPNYTKSETTTTTAATKRSSGSDYESAVRISKTLIQHVWPTKSNDTDLEHVRQRKHRVLFSIFLMLGGKAVTIQVPYIFKSLVDSLPMSIEQQHAATTATDVLDLYSATNSMGIPILAVLLGYGMSRAAASGFNEYRNAVFAHVAQDAIRTVGRNVFRHVHTLDLQFHLQKNTGKVSRILDRGNRSISFVLNAMVFNIIPTTVEVGLVTSLVYFQFGISHAAVVLATITAYTTYTVAITQWRTQFRRDMNRLENQASSRVVDSLVNYETVQYCNNLQHEVDRYEESLKGYQKAALQSQQSLSLLNFGQAAIFSVGLTGVMMLTAQQILNGTATVGDLVLVNGLLFQLSVPLNFIGSVYREVRLSLLDMEQMFELMDTQSTIDNPPTGTALVYDPTIMTTDISFHNVDFAYPSRLDRPILKGLSVDIPHGKTVAFVGSSGSGKSTILRLLYRFYDPTNPNTGTVSLGGHDLKDMPLDSFRKQIAIVPQDTVLFHESIGYNIHYGNWDASWDDVIEAAKRAQIHDTILSFPDGYDTVVGERGLKLSGGEKQRVAIARAILKQAPILLCDEPTSSLDTRTEQEIMNNIKSLGSDRTTIIVAHRLSTIQDCDEIIVLHQGQAVERGTHQELLELNGRYARLLKMQASSSTSVP</sequence>
<evidence type="ECO:0000256" key="5">
    <source>
        <dbReference type="ARBA" id="ARBA00022840"/>
    </source>
</evidence>
<organism evidence="13 14">
    <name type="scientific">Nitzschia inconspicua</name>
    <dbReference type="NCBI Taxonomy" id="303405"/>
    <lineage>
        <taxon>Eukaryota</taxon>
        <taxon>Sar</taxon>
        <taxon>Stramenopiles</taxon>
        <taxon>Ochrophyta</taxon>
        <taxon>Bacillariophyta</taxon>
        <taxon>Bacillariophyceae</taxon>
        <taxon>Bacillariophycidae</taxon>
        <taxon>Bacillariales</taxon>
        <taxon>Bacillariaceae</taxon>
        <taxon>Nitzschia</taxon>
    </lineage>
</organism>
<evidence type="ECO:0000256" key="8">
    <source>
        <dbReference type="ARBA" id="ARBA00024363"/>
    </source>
</evidence>
<feature type="transmembrane region" description="Helical" evidence="10">
    <location>
        <begin position="460"/>
        <end position="484"/>
    </location>
</feature>
<dbReference type="InterPro" id="IPR003439">
    <property type="entry name" value="ABC_transporter-like_ATP-bd"/>
</dbReference>
<keyword evidence="4" id="KW-0547">Nucleotide-binding</keyword>
<dbReference type="EMBL" id="JAGRRH010000022">
    <property type="protein sequence ID" value="KAG7344705.1"/>
    <property type="molecule type" value="Genomic_DNA"/>
</dbReference>
<feature type="domain" description="ABC transporter" evidence="11">
    <location>
        <begin position="560"/>
        <end position="799"/>
    </location>
</feature>
<dbReference type="FunFam" id="3.40.50.300:FF:000287">
    <property type="entry name" value="Multidrug ABC transporter ATP-binding protein"/>
    <property type="match status" value="1"/>
</dbReference>
<dbReference type="GO" id="GO:0006879">
    <property type="term" value="P:intracellular iron ion homeostasis"/>
    <property type="evidence" value="ECO:0007669"/>
    <property type="project" value="TreeGrafter"/>
</dbReference>
<proteinExistence type="inferred from homology"/>
<reference evidence="13" key="1">
    <citation type="journal article" date="2021" name="Sci. Rep.">
        <title>Diploid genomic architecture of Nitzschia inconspicua, an elite biomass production diatom.</title>
        <authorList>
            <person name="Oliver A."/>
            <person name="Podell S."/>
            <person name="Pinowska A."/>
            <person name="Traller J.C."/>
            <person name="Smith S.R."/>
            <person name="McClure R."/>
            <person name="Beliaev A."/>
            <person name="Bohutskyi P."/>
            <person name="Hill E.A."/>
            <person name="Rabines A."/>
            <person name="Zheng H."/>
            <person name="Allen L.Z."/>
            <person name="Kuo A."/>
            <person name="Grigoriev I.V."/>
            <person name="Allen A.E."/>
            <person name="Hazlebeck D."/>
            <person name="Allen E.E."/>
        </authorList>
    </citation>
    <scope>NUCLEOTIDE SEQUENCE</scope>
    <source>
        <strain evidence="13">Hildebrandi</strain>
    </source>
</reference>
<feature type="transmembrane region" description="Helical" evidence="10">
    <location>
        <begin position="217"/>
        <end position="238"/>
    </location>
</feature>
<evidence type="ECO:0000256" key="6">
    <source>
        <dbReference type="ARBA" id="ARBA00022989"/>
    </source>
</evidence>
<evidence type="ECO:0000259" key="12">
    <source>
        <dbReference type="PROSITE" id="PS50929"/>
    </source>
</evidence>
<comment type="subcellular location">
    <subcellularLocation>
        <location evidence="1">Mitochondrion membrane</location>
        <topology evidence="1">Multi-pass membrane protein</topology>
    </subcellularLocation>
</comment>
<evidence type="ECO:0000256" key="1">
    <source>
        <dbReference type="ARBA" id="ARBA00004225"/>
    </source>
</evidence>
<evidence type="ECO:0000256" key="10">
    <source>
        <dbReference type="SAM" id="Phobius"/>
    </source>
</evidence>
<dbReference type="CDD" id="cd18582">
    <property type="entry name" value="ABC_6TM_ATM1_ABCB7"/>
    <property type="match status" value="1"/>
</dbReference>
<dbReference type="GO" id="GO:0005743">
    <property type="term" value="C:mitochondrial inner membrane"/>
    <property type="evidence" value="ECO:0007669"/>
    <property type="project" value="TreeGrafter"/>
</dbReference>
<keyword evidence="2" id="KW-0813">Transport</keyword>
<evidence type="ECO:0000259" key="11">
    <source>
        <dbReference type="PROSITE" id="PS50893"/>
    </source>
</evidence>
<feature type="region of interest" description="Disordered" evidence="9">
    <location>
        <begin position="123"/>
        <end position="181"/>
    </location>
</feature>
<name>A0A9K3KJ67_9STRA</name>
<dbReference type="PROSITE" id="PS50893">
    <property type="entry name" value="ABC_TRANSPORTER_2"/>
    <property type="match status" value="1"/>
</dbReference>
<protein>
    <submittedName>
        <fullName evidence="13">ABC transporter ATP-binding protein</fullName>
    </submittedName>
</protein>
<dbReference type="PROSITE" id="PS00211">
    <property type="entry name" value="ABC_TRANSPORTER_1"/>
    <property type="match status" value="1"/>
</dbReference>
<dbReference type="SMART" id="SM00382">
    <property type="entry name" value="AAA"/>
    <property type="match status" value="1"/>
</dbReference>
<keyword evidence="7 10" id="KW-0472">Membrane</keyword>
<reference evidence="13" key="2">
    <citation type="submission" date="2021-04" db="EMBL/GenBank/DDBJ databases">
        <authorList>
            <person name="Podell S."/>
        </authorList>
    </citation>
    <scope>NUCLEOTIDE SEQUENCE</scope>
    <source>
        <strain evidence="13">Hildebrandi</strain>
    </source>
</reference>
<keyword evidence="14" id="KW-1185">Reference proteome</keyword>
<dbReference type="GO" id="GO:0005524">
    <property type="term" value="F:ATP binding"/>
    <property type="evidence" value="ECO:0007669"/>
    <property type="project" value="UniProtKB-KW"/>
</dbReference>
<dbReference type="InterPro" id="IPR039421">
    <property type="entry name" value="Type_1_exporter"/>
</dbReference>
<dbReference type="PANTHER" id="PTHR24221:SF402">
    <property type="entry name" value="IRON-SULFUR CLUSTERS TRANSPORTER ABCB7, MITOCHONDRIAL"/>
    <property type="match status" value="1"/>
</dbReference>
<dbReference type="Pfam" id="PF00664">
    <property type="entry name" value="ABC_membrane"/>
    <property type="match status" value="1"/>
</dbReference>
<evidence type="ECO:0000256" key="3">
    <source>
        <dbReference type="ARBA" id="ARBA00022692"/>
    </source>
</evidence>
<keyword evidence="3 10" id="KW-0812">Transmembrane</keyword>
<feature type="compositionally biased region" description="Low complexity" evidence="9">
    <location>
        <begin position="123"/>
        <end position="158"/>
    </location>
</feature>
<dbReference type="InterPro" id="IPR011527">
    <property type="entry name" value="ABC1_TM_dom"/>
</dbReference>
<dbReference type="InterPro" id="IPR003593">
    <property type="entry name" value="AAA+_ATPase"/>
</dbReference>
<evidence type="ECO:0000313" key="14">
    <source>
        <dbReference type="Proteomes" id="UP000693970"/>
    </source>
</evidence>
<evidence type="ECO:0000313" key="13">
    <source>
        <dbReference type="EMBL" id="KAG7344705.1"/>
    </source>
</evidence>
<dbReference type="PANTHER" id="PTHR24221">
    <property type="entry name" value="ATP-BINDING CASSETTE SUB-FAMILY B"/>
    <property type="match status" value="1"/>
</dbReference>
<comment type="caution">
    <text evidence="13">The sequence shown here is derived from an EMBL/GenBank/DDBJ whole genome shotgun (WGS) entry which is preliminary data.</text>
</comment>